<feature type="transmembrane region" description="Helical" evidence="6">
    <location>
        <begin position="78"/>
        <end position="100"/>
    </location>
</feature>
<dbReference type="RefSeq" id="WP_119716300.1">
    <property type="nucleotide sequence ID" value="NZ_OMOH01000010.1"/>
</dbReference>
<evidence type="ECO:0000256" key="4">
    <source>
        <dbReference type="ARBA" id="ARBA00023136"/>
    </source>
</evidence>
<feature type="transmembrane region" description="Helical" evidence="6">
    <location>
        <begin position="38"/>
        <end position="58"/>
    </location>
</feature>
<keyword evidence="4 6" id="KW-0472">Membrane</keyword>
<dbReference type="OrthoDB" id="3829203at2"/>
<reference evidence="8" key="1">
    <citation type="submission" date="2018-02" db="EMBL/GenBank/DDBJ databases">
        <authorList>
            <person name="Hornung B."/>
        </authorList>
    </citation>
    <scope>NUCLEOTIDE SEQUENCE [LARGE SCALE GENOMIC DNA]</scope>
</reference>
<keyword evidence="2 6" id="KW-0812">Transmembrane</keyword>
<keyword evidence="3 6" id="KW-1133">Transmembrane helix</keyword>
<dbReference type="SUPFAM" id="SSF161098">
    <property type="entry name" value="MetI-like"/>
    <property type="match status" value="1"/>
</dbReference>
<dbReference type="InterPro" id="IPR035906">
    <property type="entry name" value="MetI-like_sf"/>
</dbReference>
<dbReference type="AlphaFoldDB" id="A0A375I4T5"/>
<evidence type="ECO:0000256" key="3">
    <source>
        <dbReference type="ARBA" id="ARBA00022989"/>
    </source>
</evidence>
<accession>A0A375I4T5</accession>
<feature type="compositionally biased region" description="Polar residues" evidence="5">
    <location>
        <begin position="121"/>
        <end position="137"/>
    </location>
</feature>
<sequence length="160" mass="16848">MNAQTLALVVSAALVVLGLLYAVLGWRSRRSGRALLRGLAVSVFFVGAWLTGVMELLADAARGLVDWARGQDLDTMMWAGIICAGLGVLLYVIASFMSGVSRAEGKRRREAAMQKRLGVTTGASATTPAVPSGSTPGSEPAPSDLDEDEITTILERRGIT</sequence>
<evidence type="ECO:0000256" key="6">
    <source>
        <dbReference type="SAM" id="Phobius"/>
    </source>
</evidence>
<feature type="region of interest" description="Disordered" evidence="5">
    <location>
        <begin position="117"/>
        <end position="150"/>
    </location>
</feature>
<name>A0A375I4T5_9ACTN</name>
<evidence type="ECO:0000313" key="7">
    <source>
        <dbReference type="EMBL" id="SPF69190.1"/>
    </source>
</evidence>
<feature type="transmembrane region" description="Helical" evidence="6">
    <location>
        <begin position="6"/>
        <end position="26"/>
    </location>
</feature>
<dbReference type="GO" id="GO:0016020">
    <property type="term" value="C:membrane"/>
    <property type="evidence" value="ECO:0007669"/>
    <property type="project" value="UniProtKB-SubCell"/>
</dbReference>
<keyword evidence="8" id="KW-1185">Reference proteome</keyword>
<proteinExistence type="predicted"/>
<dbReference type="EMBL" id="OMOH01000010">
    <property type="protein sequence ID" value="SPF69190.1"/>
    <property type="molecule type" value="Genomic_DNA"/>
</dbReference>
<evidence type="ECO:0000256" key="1">
    <source>
        <dbReference type="ARBA" id="ARBA00004141"/>
    </source>
</evidence>
<dbReference type="Proteomes" id="UP000265962">
    <property type="component" value="Unassembled WGS sequence"/>
</dbReference>
<evidence type="ECO:0000256" key="5">
    <source>
        <dbReference type="SAM" id="MobiDB-lite"/>
    </source>
</evidence>
<evidence type="ECO:0000313" key="8">
    <source>
        <dbReference type="Proteomes" id="UP000265962"/>
    </source>
</evidence>
<protein>
    <submittedName>
        <fullName evidence="7">ABC transporter type 1, transmembrane domain MetI-like</fullName>
    </submittedName>
</protein>
<evidence type="ECO:0000256" key="2">
    <source>
        <dbReference type="ARBA" id="ARBA00022692"/>
    </source>
</evidence>
<organism evidence="7 8">
    <name type="scientific">Propionibacterium ruminifibrarum</name>
    <dbReference type="NCBI Taxonomy" id="1962131"/>
    <lineage>
        <taxon>Bacteria</taxon>
        <taxon>Bacillati</taxon>
        <taxon>Actinomycetota</taxon>
        <taxon>Actinomycetes</taxon>
        <taxon>Propionibacteriales</taxon>
        <taxon>Propionibacteriaceae</taxon>
        <taxon>Propionibacterium</taxon>
    </lineage>
</organism>
<comment type="subcellular location">
    <subcellularLocation>
        <location evidence="1">Membrane</location>
        <topology evidence="1">Multi-pass membrane protein</topology>
    </subcellularLocation>
</comment>
<gene>
    <name evidence="7" type="ORF">PROPJV5_2150</name>
</gene>